<feature type="transmembrane region" description="Helical" evidence="1">
    <location>
        <begin position="7"/>
        <end position="28"/>
    </location>
</feature>
<keyword evidence="3" id="KW-1185">Reference proteome</keyword>
<feature type="transmembrane region" description="Helical" evidence="1">
    <location>
        <begin position="78"/>
        <end position="103"/>
    </location>
</feature>
<organism evidence="2 3">
    <name type="scientific">Alkalihalobacterium chitinilyticum</name>
    <dbReference type="NCBI Taxonomy" id="2980103"/>
    <lineage>
        <taxon>Bacteria</taxon>
        <taxon>Bacillati</taxon>
        <taxon>Bacillota</taxon>
        <taxon>Bacilli</taxon>
        <taxon>Bacillales</taxon>
        <taxon>Bacillaceae</taxon>
        <taxon>Alkalihalobacterium</taxon>
    </lineage>
</organism>
<reference evidence="2" key="1">
    <citation type="submission" date="2024-05" db="EMBL/GenBank/DDBJ databases">
        <title>Alkalihalobacillus sp. strain MEB203 novel alkaliphilic bacterium from Lonar Lake, India.</title>
        <authorList>
            <person name="Joshi A."/>
            <person name="Thite S."/>
            <person name="Mengade P."/>
        </authorList>
    </citation>
    <scope>NUCLEOTIDE SEQUENCE</scope>
    <source>
        <strain evidence="2">MEB 203</strain>
    </source>
</reference>
<feature type="transmembrane region" description="Helical" evidence="1">
    <location>
        <begin position="34"/>
        <end position="58"/>
    </location>
</feature>
<keyword evidence="1" id="KW-0812">Transmembrane</keyword>
<keyword evidence="1" id="KW-1133">Transmembrane helix</keyword>
<evidence type="ECO:0000313" key="2">
    <source>
        <dbReference type="EMBL" id="MDE5415067.1"/>
    </source>
</evidence>
<protein>
    <submittedName>
        <fullName evidence="2">Uncharacterized protein</fullName>
    </submittedName>
</protein>
<dbReference type="EMBL" id="JAOTPO010000013">
    <property type="protein sequence ID" value="MDE5415067.1"/>
    <property type="molecule type" value="Genomic_DNA"/>
</dbReference>
<evidence type="ECO:0000313" key="3">
    <source>
        <dbReference type="Proteomes" id="UP001148125"/>
    </source>
</evidence>
<keyword evidence="1" id="KW-0472">Membrane</keyword>
<dbReference type="RefSeq" id="WP_275119675.1">
    <property type="nucleotide sequence ID" value="NZ_JAOTPO010000013.1"/>
</dbReference>
<accession>A0ABT5VIC4</accession>
<sequence length="135" mass="15729">MRDIRKYLGWTLFIGLILWIGFNIHLHLLEKTNMMFVMMPLILFSSLFPVLIGMLLRLPRLIDEIRQNKRWAVHWTKLIIIGIPTLYVVVTPILSMTAIGPYWPFSFKILQLMDAHIHAMVGLVLGYVVLDSVKQ</sequence>
<feature type="transmembrane region" description="Helical" evidence="1">
    <location>
        <begin position="109"/>
        <end position="130"/>
    </location>
</feature>
<dbReference type="Proteomes" id="UP001148125">
    <property type="component" value="Unassembled WGS sequence"/>
</dbReference>
<evidence type="ECO:0000256" key="1">
    <source>
        <dbReference type="SAM" id="Phobius"/>
    </source>
</evidence>
<name>A0ABT5VIC4_9BACI</name>
<comment type="caution">
    <text evidence="2">The sequence shown here is derived from an EMBL/GenBank/DDBJ whole genome shotgun (WGS) entry which is preliminary data.</text>
</comment>
<proteinExistence type="predicted"/>
<gene>
    <name evidence="2" type="ORF">N7Z68_17025</name>
</gene>